<proteinExistence type="predicted"/>
<dbReference type="EMBL" id="QNQT01000001">
    <property type="protein sequence ID" value="RDU38106.1"/>
    <property type="molecule type" value="Genomic_DNA"/>
</dbReference>
<comment type="caution">
    <text evidence="2">The sequence shown here is derived from an EMBL/GenBank/DDBJ whole genome shotgun (WGS) entry which is preliminary data.</text>
</comment>
<dbReference type="InterPro" id="IPR011009">
    <property type="entry name" value="Kinase-like_dom_sf"/>
</dbReference>
<dbReference type="SUPFAM" id="SSF56112">
    <property type="entry name" value="Protein kinase-like (PK-like)"/>
    <property type="match status" value="1"/>
</dbReference>
<evidence type="ECO:0000313" key="2">
    <source>
        <dbReference type="EMBL" id="RDU38106.1"/>
    </source>
</evidence>
<gene>
    <name evidence="2" type="ORF">DRW41_00600</name>
</gene>
<accession>A0A3D8GVP7</accession>
<reference evidence="2 3" key="1">
    <citation type="submission" date="2018-07" db="EMBL/GenBank/DDBJ databases">
        <title>Bacillus sp. YLB-04 draft genome sequence.</title>
        <authorList>
            <person name="Yu L."/>
            <person name="Tang X."/>
        </authorList>
    </citation>
    <scope>NUCLEOTIDE SEQUENCE [LARGE SCALE GENOMIC DNA]</scope>
    <source>
        <strain evidence="2 3">YLB-04</strain>
    </source>
</reference>
<dbReference type="Gene3D" id="3.30.200.20">
    <property type="entry name" value="Phosphorylase Kinase, domain 1"/>
    <property type="match status" value="1"/>
</dbReference>
<dbReference type="Pfam" id="PF01636">
    <property type="entry name" value="APH"/>
    <property type="match status" value="1"/>
</dbReference>
<keyword evidence="3" id="KW-1185">Reference proteome</keyword>
<dbReference type="AlphaFoldDB" id="A0A3D8GVP7"/>
<dbReference type="Proteomes" id="UP000257144">
    <property type="component" value="Unassembled WGS sequence"/>
</dbReference>
<protein>
    <submittedName>
        <fullName evidence="2">Aminoglycoside phosphotransferase family protein</fullName>
    </submittedName>
</protein>
<evidence type="ECO:0000313" key="3">
    <source>
        <dbReference type="Proteomes" id="UP000257144"/>
    </source>
</evidence>
<dbReference type="Gene3D" id="1.20.58.840">
    <property type="match status" value="1"/>
</dbReference>
<dbReference type="Gene3D" id="1.10.510.10">
    <property type="entry name" value="Transferase(Phosphotransferase) domain 1"/>
    <property type="match status" value="1"/>
</dbReference>
<dbReference type="GO" id="GO:0016740">
    <property type="term" value="F:transferase activity"/>
    <property type="evidence" value="ECO:0007669"/>
    <property type="project" value="UniProtKB-KW"/>
</dbReference>
<organism evidence="2 3">
    <name type="scientific">Neobacillus piezotolerans</name>
    <dbReference type="NCBI Taxonomy" id="2259171"/>
    <lineage>
        <taxon>Bacteria</taxon>
        <taxon>Bacillati</taxon>
        <taxon>Bacillota</taxon>
        <taxon>Bacilli</taxon>
        <taxon>Bacillales</taxon>
        <taxon>Bacillaceae</taxon>
        <taxon>Neobacillus</taxon>
    </lineage>
</organism>
<dbReference type="InterPro" id="IPR002575">
    <property type="entry name" value="Aminoglycoside_PTrfase"/>
</dbReference>
<keyword evidence="2" id="KW-0808">Transferase</keyword>
<name>A0A3D8GVP7_9BACI</name>
<feature type="domain" description="Aminoglycoside phosphotransferase" evidence="1">
    <location>
        <begin position="128"/>
        <end position="268"/>
    </location>
</feature>
<evidence type="ECO:0000259" key="1">
    <source>
        <dbReference type="Pfam" id="PF01636"/>
    </source>
</evidence>
<sequence length="367" mass="42743">MIQEGLIAFFVEFFIKQMEQDCLRNNIQWRGKPMLANQHLSTETIAKVLQEHYGFSIKNIALLPIGHDPNASVYQVTDIENKKYFLKLNKGGIWEVGVKVPYYLHSYGIEGVISPMNSKTRQLWIKEEEYTWTIYPFIESQNGYETVISESQWVCFGQTLKEIHSLELPDELTQLLPNEDFSSKWCGTVRKFDQLINTNNFDDPISASLAEFWKKNRLEIIGLVENTERISEQLKQHKFNYVLCHADLHPGNIVIDKNKKMLIVDWDSPILAPKERDLMFIGGGHRFKNENIDAFYKGYGATQIDQLVLTYYRNERIVADIAADSTEILEEKGSQEDREVRLYLLSRQFEPNREVSVALNDFRKTNQ</sequence>